<keyword evidence="13" id="KW-1185">Reference proteome</keyword>
<dbReference type="FunFam" id="3.20.20.70:FF:000154">
    <property type="entry name" value="Probable nitronate monooxygenase"/>
    <property type="match status" value="1"/>
</dbReference>
<dbReference type="RefSeq" id="WP_093322001.1">
    <property type="nucleotide sequence ID" value="NZ_FOSZ01000002.1"/>
</dbReference>
<dbReference type="GO" id="GO:0018580">
    <property type="term" value="F:nitronate monooxygenase activity"/>
    <property type="evidence" value="ECO:0007669"/>
    <property type="project" value="InterPro"/>
</dbReference>
<dbReference type="CDD" id="cd04730">
    <property type="entry name" value="NPD_like"/>
    <property type="match status" value="1"/>
</dbReference>
<dbReference type="InterPro" id="IPR013785">
    <property type="entry name" value="Aldolase_TIM"/>
</dbReference>
<gene>
    <name evidence="12" type="ORF">SAMN04488036_102270</name>
</gene>
<evidence type="ECO:0000256" key="4">
    <source>
        <dbReference type="ARBA" id="ARBA00022630"/>
    </source>
</evidence>
<dbReference type="STRING" id="1280847.SAMN04488036_102270"/>
<dbReference type="OrthoDB" id="9778912at2"/>
<dbReference type="GO" id="GO:0000166">
    <property type="term" value="F:nucleotide binding"/>
    <property type="evidence" value="ECO:0007669"/>
    <property type="project" value="UniProtKB-KW"/>
</dbReference>
<proteinExistence type="inferred from homology"/>
<evidence type="ECO:0000256" key="5">
    <source>
        <dbReference type="ARBA" id="ARBA00022643"/>
    </source>
</evidence>
<reference evidence="13" key="1">
    <citation type="submission" date="2016-10" db="EMBL/GenBank/DDBJ databases">
        <authorList>
            <person name="Varghese N."/>
            <person name="Submissions S."/>
        </authorList>
    </citation>
    <scope>NUCLEOTIDE SEQUENCE [LARGE SCALE GENOMIC DNA]</scope>
    <source>
        <strain evidence="13">DSM 28453</strain>
    </source>
</reference>
<sequence length="356" mass="36519">MDLVAHLGLKWPIVQAPMAGVSTPEMAAAVSSAGGLGSLGLGAAGVDGARDMLRAARALTERPINANVFCHAPAVRDPRKEADWIAATAPEFARFDAQPPEQLSEIYRTFLEDRAMMEMLLEEKPGVVSVHFGLPDRAWIAELQAAGNLVFASATSMTEAQACVAAGADAVVAQGIEAGGHRGVFDPEAEDQALSTLDLVAQIASAVDVPVIAAGGIMDGAGIAQALDAGAVAAQLGTAFIDSEESVADAAYRAALRLPESHPTVLTRAISGRAARCLNNKYVALGARLGARNAPDYPVAYDLGKALNAAAKAVGETGYGAQWAGCGAMRVRAGSAQSLLQLLGAELEAVQSRGAP</sequence>
<dbReference type="GO" id="GO:0009636">
    <property type="term" value="P:response to toxic substance"/>
    <property type="evidence" value="ECO:0007669"/>
    <property type="project" value="UniProtKB-KW"/>
</dbReference>
<evidence type="ECO:0000313" key="13">
    <source>
        <dbReference type="Proteomes" id="UP000198851"/>
    </source>
</evidence>
<evidence type="ECO:0000256" key="8">
    <source>
        <dbReference type="ARBA" id="ARBA00023033"/>
    </source>
</evidence>
<keyword evidence="8 12" id="KW-0503">Monooxygenase</keyword>
<dbReference type="AlphaFoldDB" id="A0A1I4CJY2"/>
<dbReference type="PANTHER" id="PTHR42747">
    <property type="entry name" value="NITRONATE MONOOXYGENASE-RELATED"/>
    <property type="match status" value="1"/>
</dbReference>
<dbReference type="InterPro" id="IPR004136">
    <property type="entry name" value="NMO"/>
</dbReference>
<dbReference type="SUPFAM" id="SSF51412">
    <property type="entry name" value="Inosine monophosphate dehydrogenase (IMPDH)"/>
    <property type="match status" value="1"/>
</dbReference>
<keyword evidence="5" id="KW-0288">FMN</keyword>
<comment type="catalytic activity">
    <reaction evidence="10">
        <text>3 propionate 3-nitronate + 3 O2 + H2O = 3 3-oxopropanoate + 2 nitrate + nitrite + H2O2 + 3 H(+)</text>
        <dbReference type="Rhea" id="RHEA:57332"/>
        <dbReference type="ChEBI" id="CHEBI:15377"/>
        <dbReference type="ChEBI" id="CHEBI:15378"/>
        <dbReference type="ChEBI" id="CHEBI:15379"/>
        <dbReference type="ChEBI" id="CHEBI:16240"/>
        <dbReference type="ChEBI" id="CHEBI:16301"/>
        <dbReference type="ChEBI" id="CHEBI:17632"/>
        <dbReference type="ChEBI" id="CHEBI:33190"/>
        <dbReference type="ChEBI" id="CHEBI:136067"/>
    </reaction>
</comment>
<evidence type="ECO:0000256" key="3">
    <source>
        <dbReference type="ARBA" id="ARBA00022575"/>
    </source>
</evidence>
<keyword evidence="4" id="KW-0285">Flavoprotein</keyword>
<keyword evidence="7" id="KW-0560">Oxidoreductase</keyword>
<evidence type="ECO:0000256" key="9">
    <source>
        <dbReference type="ARBA" id="ARBA00031155"/>
    </source>
</evidence>
<evidence type="ECO:0000256" key="2">
    <source>
        <dbReference type="ARBA" id="ARBA00009881"/>
    </source>
</evidence>
<comment type="similarity">
    <text evidence="2">Belongs to the nitronate monooxygenase family. NMO class I subfamily.</text>
</comment>
<evidence type="ECO:0000256" key="7">
    <source>
        <dbReference type="ARBA" id="ARBA00023002"/>
    </source>
</evidence>
<name>A0A1I4CJY2_9RHOB</name>
<dbReference type="EMBL" id="FOSZ01000002">
    <property type="protein sequence ID" value="SFK80376.1"/>
    <property type="molecule type" value="Genomic_DNA"/>
</dbReference>
<evidence type="ECO:0000256" key="11">
    <source>
        <dbReference type="ARBA" id="ARBA00067136"/>
    </source>
</evidence>
<keyword evidence="3" id="KW-0216">Detoxification</keyword>
<evidence type="ECO:0000256" key="10">
    <source>
        <dbReference type="ARBA" id="ARBA00049401"/>
    </source>
</evidence>
<evidence type="ECO:0000256" key="6">
    <source>
        <dbReference type="ARBA" id="ARBA00022741"/>
    </source>
</evidence>
<organism evidence="12 13">
    <name type="scientific">Shimia haliotis</name>
    <dbReference type="NCBI Taxonomy" id="1280847"/>
    <lineage>
        <taxon>Bacteria</taxon>
        <taxon>Pseudomonadati</taxon>
        <taxon>Pseudomonadota</taxon>
        <taxon>Alphaproteobacteria</taxon>
        <taxon>Rhodobacterales</taxon>
        <taxon>Roseobacteraceae</taxon>
    </lineage>
</organism>
<protein>
    <recommendedName>
        <fullName evidence="11">Nitronate monooxygenase</fullName>
    </recommendedName>
    <alternativeName>
        <fullName evidence="9">Propionate 3-nitronate monooxygenase</fullName>
    </alternativeName>
</protein>
<dbReference type="PANTHER" id="PTHR42747:SF3">
    <property type="entry name" value="NITRONATE MONOOXYGENASE-RELATED"/>
    <property type="match status" value="1"/>
</dbReference>
<comment type="cofactor">
    <cofactor evidence="1">
        <name>FMN</name>
        <dbReference type="ChEBI" id="CHEBI:58210"/>
    </cofactor>
</comment>
<evidence type="ECO:0000313" key="12">
    <source>
        <dbReference type="EMBL" id="SFK80376.1"/>
    </source>
</evidence>
<keyword evidence="6" id="KW-0547">Nucleotide-binding</keyword>
<evidence type="ECO:0000256" key="1">
    <source>
        <dbReference type="ARBA" id="ARBA00001917"/>
    </source>
</evidence>
<dbReference type="Gene3D" id="3.20.20.70">
    <property type="entry name" value="Aldolase class I"/>
    <property type="match status" value="1"/>
</dbReference>
<dbReference type="Pfam" id="PF03060">
    <property type="entry name" value="NMO"/>
    <property type="match status" value="1"/>
</dbReference>
<dbReference type="Proteomes" id="UP000198851">
    <property type="component" value="Unassembled WGS sequence"/>
</dbReference>
<accession>A0A1I4CJY2</accession>